<feature type="transmembrane region" description="Helical" evidence="10">
    <location>
        <begin position="69"/>
        <end position="96"/>
    </location>
</feature>
<dbReference type="Proteomes" id="UP000515163">
    <property type="component" value="Unplaced"/>
</dbReference>
<keyword evidence="2" id="KW-1003">Cell membrane</keyword>
<evidence type="ECO:0000256" key="2">
    <source>
        <dbReference type="ARBA" id="ARBA00022475"/>
    </source>
</evidence>
<evidence type="ECO:0000256" key="3">
    <source>
        <dbReference type="ARBA" id="ARBA00022692"/>
    </source>
</evidence>
<evidence type="ECO:0000259" key="11">
    <source>
        <dbReference type="PROSITE" id="PS50262"/>
    </source>
</evidence>
<feature type="transmembrane region" description="Helical" evidence="10">
    <location>
        <begin position="27"/>
        <end position="57"/>
    </location>
</feature>
<comment type="subcellular location">
    <subcellularLocation>
        <location evidence="1">Cell membrane</location>
        <topology evidence="1">Multi-pass membrane protein</topology>
    </subcellularLocation>
</comment>
<dbReference type="GO" id="GO:0004930">
    <property type="term" value="F:G protein-coupled receptor activity"/>
    <property type="evidence" value="ECO:0007669"/>
    <property type="project" value="UniProtKB-KW"/>
</dbReference>
<feature type="transmembrane region" description="Helical" evidence="10">
    <location>
        <begin position="248"/>
        <end position="270"/>
    </location>
</feature>
<feature type="transmembrane region" description="Helical" evidence="10">
    <location>
        <begin position="155"/>
        <end position="176"/>
    </location>
</feature>
<dbReference type="PANTHER" id="PTHR24246">
    <property type="entry name" value="OLFACTORY RECEPTOR AND ADENOSINE RECEPTOR"/>
    <property type="match status" value="1"/>
</dbReference>
<feature type="transmembrane region" description="Helical" evidence="10">
    <location>
        <begin position="116"/>
        <end position="143"/>
    </location>
</feature>
<dbReference type="InterPro" id="IPR017452">
    <property type="entry name" value="GPCR_Rhodpsn_7TM"/>
</dbReference>
<dbReference type="InterPro" id="IPR000276">
    <property type="entry name" value="GPCR_Rhodpsn"/>
</dbReference>
<dbReference type="AlphaFoldDB" id="A0A6P8IVW5"/>
<accession>A0A6P8IVW5</accession>
<evidence type="ECO:0000256" key="1">
    <source>
        <dbReference type="ARBA" id="ARBA00004651"/>
    </source>
</evidence>
<dbReference type="InParanoid" id="A0A6P8IVW5"/>
<evidence type="ECO:0000313" key="13">
    <source>
        <dbReference type="RefSeq" id="XP_031571446.1"/>
    </source>
</evidence>
<dbReference type="SUPFAM" id="SSF81321">
    <property type="entry name" value="Family A G protein-coupled receptor-like"/>
    <property type="match status" value="1"/>
</dbReference>
<keyword evidence="7" id="KW-0675">Receptor</keyword>
<keyword evidence="3 10" id="KW-0812">Transmembrane</keyword>
<dbReference type="CDD" id="cd00637">
    <property type="entry name" value="7tm_classA_rhodopsin-like"/>
    <property type="match status" value="1"/>
</dbReference>
<dbReference type="PROSITE" id="PS50262">
    <property type="entry name" value="G_PROTEIN_RECEP_F1_2"/>
    <property type="match status" value="1"/>
</dbReference>
<keyword evidence="9" id="KW-0807">Transducer</keyword>
<dbReference type="OrthoDB" id="5959154at2759"/>
<feature type="transmembrane region" description="Helical" evidence="10">
    <location>
        <begin position="188"/>
        <end position="210"/>
    </location>
</feature>
<keyword evidence="5" id="KW-0297">G-protein coupled receptor</keyword>
<protein>
    <submittedName>
        <fullName evidence="13">Rhodopsin, GQ-coupled-like</fullName>
    </submittedName>
</protein>
<dbReference type="Gene3D" id="1.20.1070.10">
    <property type="entry name" value="Rhodopsin 7-helix transmembrane proteins"/>
    <property type="match status" value="1"/>
</dbReference>
<dbReference type="RefSeq" id="XP_031571446.1">
    <property type="nucleotide sequence ID" value="XM_031715586.1"/>
</dbReference>
<keyword evidence="4 10" id="KW-1133">Transmembrane helix</keyword>
<dbReference type="PANTHER" id="PTHR24246:SF27">
    <property type="entry name" value="ADENOSINE RECEPTOR, ISOFORM A"/>
    <property type="match status" value="1"/>
</dbReference>
<evidence type="ECO:0000256" key="4">
    <source>
        <dbReference type="ARBA" id="ARBA00022989"/>
    </source>
</evidence>
<organism evidence="12 13">
    <name type="scientific">Actinia tenebrosa</name>
    <name type="common">Australian red waratah sea anemone</name>
    <dbReference type="NCBI Taxonomy" id="6105"/>
    <lineage>
        <taxon>Eukaryota</taxon>
        <taxon>Metazoa</taxon>
        <taxon>Cnidaria</taxon>
        <taxon>Anthozoa</taxon>
        <taxon>Hexacorallia</taxon>
        <taxon>Actiniaria</taxon>
        <taxon>Actiniidae</taxon>
        <taxon>Actinia</taxon>
    </lineage>
</organism>
<dbReference type="PRINTS" id="PR00237">
    <property type="entry name" value="GPCRRHODOPSN"/>
</dbReference>
<evidence type="ECO:0000256" key="8">
    <source>
        <dbReference type="ARBA" id="ARBA00023180"/>
    </source>
</evidence>
<evidence type="ECO:0000256" key="5">
    <source>
        <dbReference type="ARBA" id="ARBA00023040"/>
    </source>
</evidence>
<gene>
    <name evidence="13" type="primary">LOC116305635</name>
</gene>
<keyword evidence="6 10" id="KW-0472">Membrane</keyword>
<sequence>MTTLNLSEKSINMSATRELASKSLVQLYYSLLLSAGLYLSLLAFTTTCANGLLLWTIYKNSKPYFRKPVTVLIAALALADFLNGLIIDPLYASIYFSLYFKSISRSAYHRLAEVGMVFSVITMNASYLIVLTLSCTQLIAISFPYKQRTLITIRSVSFAVVLVLAYSILFALSYIMGIPVNLFQKLEVFLNMTGITVVLIAAYVCLQISYTRQRGKFRRLMTASKIQGQEESRVHRDPNSVAGSRKVLMVNLLLIGCLLITSLPVTVIWYLRLFSIKLRTESQMLAYRNVALVVDNFLFLKFLVDPFIYAWRMPKYRKALRQTINFLFNCQARSARRQGSNTQNSLGTMIHMLSHRRMSSRQTRSLREVVEEDAV</sequence>
<evidence type="ECO:0000313" key="12">
    <source>
        <dbReference type="Proteomes" id="UP000515163"/>
    </source>
</evidence>
<dbReference type="GeneID" id="116305635"/>
<name>A0A6P8IVW5_ACTTE</name>
<keyword evidence="12" id="KW-1185">Reference proteome</keyword>
<evidence type="ECO:0000256" key="10">
    <source>
        <dbReference type="SAM" id="Phobius"/>
    </source>
</evidence>
<evidence type="ECO:0000256" key="9">
    <source>
        <dbReference type="ARBA" id="ARBA00023224"/>
    </source>
</evidence>
<dbReference type="FunCoup" id="A0A6P8IVW5">
    <property type="interactions" value="389"/>
</dbReference>
<keyword evidence="8" id="KW-0325">Glycoprotein</keyword>
<reference evidence="13" key="1">
    <citation type="submission" date="2025-08" db="UniProtKB">
        <authorList>
            <consortium name="RefSeq"/>
        </authorList>
    </citation>
    <scope>IDENTIFICATION</scope>
    <source>
        <tissue evidence="13">Tentacle</tissue>
    </source>
</reference>
<evidence type="ECO:0000256" key="7">
    <source>
        <dbReference type="ARBA" id="ARBA00023170"/>
    </source>
</evidence>
<proteinExistence type="predicted"/>
<feature type="transmembrane region" description="Helical" evidence="10">
    <location>
        <begin position="290"/>
        <end position="311"/>
    </location>
</feature>
<dbReference type="KEGG" id="aten:116305635"/>
<dbReference type="GO" id="GO:0005886">
    <property type="term" value="C:plasma membrane"/>
    <property type="evidence" value="ECO:0007669"/>
    <property type="project" value="UniProtKB-SubCell"/>
</dbReference>
<evidence type="ECO:0000256" key="6">
    <source>
        <dbReference type="ARBA" id="ARBA00023136"/>
    </source>
</evidence>
<feature type="domain" description="G-protein coupled receptors family 1 profile" evidence="11">
    <location>
        <begin position="49"/>
        <end position="309"/>
    </location>
</feature>